<dbReference type="SMART" id="SM00382">
    <property type="entry name" value="AAA"/>
    <property type="match status" value="1"/>
</dbReference>
<dbReference type="Gene3D" id="3.40.50.300">
    <property type="entry name" value="P-loop containing nucleotide triphosphate hydrolases"/>
    <property type="match status" value="1"/>
</dbReference>
<dbReference type="PANTHER" id="PTHR42759:SF6">
    <property type="entry name" value="REGULATORY PROTEIN-RELATED"/>
    <property type="match status" value="1"/>
</dbReference>
<organism evidence="2 3">
    <name type="scientific">Methylophaga muralis</name>
    <dbReference type="NCBI Taxonomy" id="291169"/>
    <lineage>
        <taxon>Bacteria</taxon>
        <taxon>Pseudomonadati</taxon>
        <taxon>Pseudomonadota</taxon>
        <taxon>Gammaproteobacteria</taxon>
        <taxon>Thiotrichales</taxon>
        <taxon>Piscirickettsiaceae</taxon>
        <taxon>Methylophaga</taxon>
    </lineage>
</organism>
<dbReference type="Pfam" id="PF17863">
    <property type="entry name" value="AAA_lid_2"/>
    <property type="match status" value="1"/>
</dbReference>
<dbReference type="GO" id="GO:0016887">
    <property type="term" value="F:ATP hydrolysis activity"/>
    <property type="evidence" value="ECO:0007669"/>
    <property type="project" value="InterPro"/>
</dbReference>
<comment type="caution">
    <text evidence="2">The sequence shown here is derived from an EMBL/GenBank/DDBJ whole genome shotgun (WGS) entry which is preliminary data.</text>
</comment>
<dbReference type="InterPro" id="IPR027417">
    <property type="entry name" value="P-loop_NTPase"/>
</dbReference>
<dbReference type="AlphaFoldDB" id="A0A1E3GRS9"/>
<dbReference type="GO" id="GO:0005524">
    <property type="term" value="F:ATP binding"/>
    <property type="evidence" value="ECO:0007669"/>
    <property type="project" value="InterPro"/>
</dbReference>
<name>A0A1E3GRS9_9GAMM</name>
<accession>A0A1E3GRS9</accession>
<sequence length="344" mass="38849">MSNAATYSDNYLSDWHQQAVTLQNNINQTILGQENIIELMVLAIFCRGHILLEGDVGVGKTTLLRAAAESLGGDFERIEGTIDLMPHDLVYYTHISSDGKPAVSEGPLLKHGEDLSIFFFNEINRARPQVHSLLLRVMAERSVTAFNKTFHFPHLQVFADRNRIEKDETFELPAAARDRFMMELHIKQPKAEAQLKELMFNTRYYDADKLVDSADKAVLPFNQLNDIATAIQSQIHASDAVQDYAYHLCQALRRPQDYNIQISDVDSEKLVLGGMGPRGISYLARCARANAWLKQRNNVIPEDFHAVIRAISKHRIFLNPVYNYNGEAIIEELISGVLNTIPSP</sequence>
<protein>
    <submittedName>
        <fullName evidence="2">MxaR protein</fullName>
    </submittedName>
</protein>
<dbReference type="CDD" id="cd00009">
    <property type="entry name" value="AAA"/>
    <property type="match status" value="1"/>
</dbReference>
<dbReference type="PIRSF" id="PIRSF002849">
    <property type="entry name" value="AAA_ATPase_chaperone_MoxR_prd"/>
    <property type="match status" value="1"/>
</dbReference>
<dbReference type="Pfam" id="PF07726">
    <property type="entry name" value="AAA_3"/>
    <property type="match status" value="1"/>
</dbReference>
<dbReference type="RefSeq" id="WP_069296436.1">
    <property type="nucleotide sequence ID" value="NZ_MCRI01000023.1"/>
</dbReference>
<dbReference type="EMBL" id="MCRI01000023">
    <property type="protein sequence ID" value="ODN66286.1"/>
    <property type="molecule type" value="Genomic_DNA"/>
</dbReference>
<dbReference type="PATRIC" id="fig|291169.3.peg.2025"/>
<dbReference type="InterPro" id="IPR011703">
    <property type="entry name" value="ATPase_AAA-3"/>
</dbReference>
<keyword evidence="3" id="KW-1185">Reference proteome</keyword>
<proteinExistence type="predicted"/>
<dbReference type="InterPro" id="IPR050764">
    <property type="entry name" value="CbbQ/NirQ/NorQ/GpvN"/>
</dbReference>
<gene>
    <name evidence="2" type="ORF">A9E74_02017</name>
</gene>
<dbReference type="Proteomes" id="UP000094379">
    <property type="component" value="Unassembled WGS sequence"/>
</dbReference>
<dbReference type="InterPro" id="IPR003593">
    <property type="entry name" value="AAA+_ATPase"/>
</dbReference>
<evidence type="ECO:0000259" key="1">
    <source>
        <dbReference type="SMART" id="SM00382"/>
    </source>
</evidence>
<dbReference type="STRING" id="291169.A9E74_02017"/>
<dbReference type="InterPro" id="IPR041628">
    <property type="entry name" value="ChlI/MoxR_AAA_lid"/>
</dbReference>
<dbReference type="Gene3D" id="1.10.8.80">
    <property type="entry name" value="Magnesium chelatase subunit I, C-Terminal domain"/>
    <property type="match status" value="1"/>
</dbReference>
<evidence type="ECO:0000313" key="3">
    <source>
        <dbReference type="Proteomes" id="UP000094379"/>
    </source>
</evidence>
<dbReference type="SUPFAM" id="SSF52540">
    <property type="entry name" value="P-loop containing nucleoside triphosphate hydrolases"/>
    <property type="match status" value="1"/>
</dbReference>
<evidence type="ECO:0000313" key="2">
    <source>
        <dbReference type="EMBL" id="ODN66286.1"/>
    </source>
</evidence>
<dbReference type="PANTHER" id="PTHR42759">
    <property type="entry name" value="MOXR FAMILY PROTEIN"/>
    <property type="match status" value="1"/>
</dbReference>
<feature type="domain" description="AAA+ ATPase" evidence="1">
    <location>
        <begin position="46"/>
        <end position="190"/>
    </location>
</feature>
<dbReference type="PRINTS" id="PR00300">
    <property type="entry name" value="CLPPROTEASEA"/>
</dbReference>
<dbReference type="InterPro" id="IPR001270">
    <property type="entry name" value="ClpA/B"/>
</dbReference>
<reference evidence="2 3" key="1">
    <citation type="submission" date="2016-07" db="EMBL/GenBank/DDBJ databases">
        <title>Draft Genome Sequence of Methylophaga muralis Bur 1.</title>
        <authorList>
            <person name="Vasilenko O.V."/>
            <person name="Doronina N.V."/>
            <person name="Shmareva M.N."/>
            <person name="Tarlachkov S.V."/>
            <person name="Mustakhimov I."/>
            <person name="Trotsenko Y.A."/>
        </authorList>
    </citation>
    <scope>NUCLEOTIDE SEQUENCE [LARGE SCALE GENOMIC DNA]</scope>
    <source>
        <strain evidence="2 3">Bur 1</strain>
    </source>
</reference>